<dbReference type="AlphaFoldDB" id="A0A317MXZ5"/>
<evidence type="ECO:0000259" key="1">
    <source>
        <dbReference type="Pfam" id="PF13737"/>
    </source>
</evidence>
<protein>
    <submittedName>
        <fullName evidence="2">IS4 family transposase</fullName>
    </submittedName>
</protein>
<dbReference type="Pfam" id="PF13737">
    <property type="entry name" value="DDE_Tnp_1_5"/>
    <property type="match status" value="1"/>
</dbReference>
<proteinExistence type="predicted"/>
<evidence type="ECO:0000313" key="2">
    <source>
        <dbReference type="EMBL" id="PWV63408.1"/>
    </source>
</evidence>
<dbReference type="PANTHER" id="PTHR34631:SF3">
    <property type="entry name" value="ISSOD12 TRANSPOSASE TNPA_ISSOD12"/>
    <property type="match status" value="1"/>
</dbReference>
<dbReference type="OrthoDB" id="6382212at2"/>
<gene>
    <name evidence="2" type="ORF">C7443_103335</name>
</gene>
<reference evidence="2 3" key="1">
    <citation type="submission" date="2018-05" db="EMBL/GenBank/DDBJ databases">
        <title>Genomic Encyclopedia of Type Strains, Phase IV (KMG-IV): sequencing the most valuable type-strain genomes for metagenomic binning, comparative biology and taxonomic classification.</title>
        <authorList>
            <person name="Goeker M."/>
        </authorList>
    </citation>
    <scope>NUCLEOTIDE SEQUENCE [LARGE SCALE GENOMIC DNA]</scope>
    <source>
        <strain evidence="2 3">DSM 23606</strain>
    </source>
</reference>
<dbReference type="RefSeq" id="WP_110017906.1">
    <property type="nucleotide sequence ID" value="NZ_QGTJ01000003.1"/>
</dbReference>
<organism evidence="2 3">
    <name type="scientific">Plasticicumulans acidivorans</name>
    <dbReference type="NCBI Taxonomy" id="886464"/>
    <lineage>
        <taxon>Bacteria</taxon>
        <taxon>Pseudomonadati</taxon>
        <taxon>Pseudomonadota</taxon>
        <taxon>Gammaproteobacteria</taxon>
        <taxon>Candidatus Competibacteraceae</taxon>
        <taxon>Plasticicumulans</taxon>
    </lineage>
</organism>
<dbReference type="Proteomes" id="UP000246569">
    <property type="component" value="Unassembled WGS sequence"/>
</dbReference>
<comment type="caution">
    <text evidence="2">The sequence shown here is derived from an EMBL/GenBank/DDBJ whole genome shotgun (WGS) entry which is preliminary data.</text>
</comment>
<dbReference type="InterPro" id="IPR053520">
    <property type="entry name" value="Transposase_Tn903"/>
</dbReference>
<feature type="domain" description="Transposase DDE" evidence="1">
    <location>
        <begin position="12"/>
        <end position="123"/>
    </location>
</feature>
<dbReference type="EMBL" id="QGTJ01000003">
    <property type="protein sequence ID" value="PWV63408.1"/>
    <property type="molecule type" value="Genomic_DNA"/>
</dbReference>
<dbReference type="InterPro" id="IPR053172">
    <property type="entry name" value="Tn903_transposase"/>
</dbReference>
<dbReference type="NCBIfam" id="NF033579">
    <property type="entry name" value="transpos_IS5_2"/>
    <property type="match status" value="1"/>
</dbReference>
<evidence type="ECO:0000313" key="3">
    <source>
        <dbReference type="Proteomes" id="UP000246569"/>
    </source>
</evidence>
<dbReference type="PANTHER" id="PTHR34631">
    <property type="match status" value="1"/>
</dbReference>
<keyword evidence="3" id="KW-1185">Reference proteome</keyword>
<name>A0A317MXZ5_9GAMM</name>
<dbReference type="InterPro" id="IPR025668">
    <property type="entry name" value="Tnp_DDE_dom"/>
</dbReference>
<accession>A0A317MXZ5</accession>
<sequence length="297" mass="32988">MRNWSEYEAALVQRGSLTLWIDEAMLAGWHESQRTGRRGASCIYSETAIQCALTVRVLYRLPLRAAEGLLRLILQLMGADLAVPDHTTLSRRGRTLNVAIERRASEAPRHLLIDSTRLKVFGEGEWKVRKHGADDRCVWRKLHLAVDAATHEVVAALVTESSVGDAEVLPELLAQVLADGAHDTRACHDLLLERKASAAIPPCANAAAWAALPDGRVHPRSAALEVIERDGLKAWKQPIGYHRRSLAETAMGRIKGLFGDHLQARSWDGQVNECYLRVAAMNRMTRLGMPLSQARHR</sequence>